<accession>A0AAE1SW61</accession>
<comment type="caution">
    <text evidence="2">The sequence shown here is derived from an EMBL/GenBank/DDBJ whole genome shotgun (WGS) entry which is preliminary data.</text>
</comment>
<feature type="compositionally biased region" description="Polar residues" evidence="1">
    <location>
        <begin position="87"/>
        <end position="100"/>
    </location>
</feature>
<feature type="region of interest" description="Disordered" evidence="1">
    <location>
        <begin position="52"/>
        <end position="144"/>
    </location>
</feature>
<name>A0AAE1SW61_9SOLA</name>
<protein>
    <submittedName>
        <fullName evidence="2">Uncharacterized protein</fullName>
    </submittedName>
</protein>
<organism evidence="2 3">
    <name type="scientific">Anisodus tanguticus</name>
    <dbReference type="NCBI Taxonomy" id="243964"/>
    <lineage>
        <taxon>Eukaryota</taxon>
        <taxon>Viridiplantae</taxon>
        <taxon>Streptophyta</taxon>
        <taxon>Embryophyta</taxon>
        <taxon>Tracheophyta</taxon>
        <taxon>Spermatophyta</taxon>
        <taxon>Magnoliopsida</taxon>
        <taxon>eudicotyledons</taxon>
        <taxon>Gunneridae</taxon>
        <taxon>Pentapetalae</taxon>
        <taxon>asterids</taxon>
        <taxon>lamiids</taxon>
        <taxon>Solanales</taxon>
        <taxon>Solanaceae</taxon>
        <taxon>Solanoideae</taxon>
        <taxon>Hyoscyameae</taxon>
        <taxon>Anisodus</taxon>
    </lineage>
</organism>
<dbReference type="AlphaFoldDB" id="A0AAE1SW61"/>
<keyword evidence="3" id="KW-1185">Reference proteome</keyword>
<evidence type="ECO:0000313" key="3">
    <source>
        <dbReference type="Proteomes" id="UP001291623"/>
    </source>
</evidence>
<proteinExistence type="predicted"/>
<sequence>MAKRGRPRKEKQQTTIVMVVGSAISAEIISQTLEQGNSQKVITPPATQIRPIELNLSRTKGSSSTTTKALQLGESSAQTVERGGISRYSSNPTGTTNETVPSGVITPPEESNDDQQPKQKRRRGYRPHQQEWKSRTQPTAAPTLVQPAEQVTKGNGKMDEKLGVEAERTTMANSFDIDFHVLPNRSTHVTEYITITPLPGGRPCGARHSGQPVTSAQRYPKAIAGNIGKAQ</sequence>
<reference evidence="2" key="1">
    <citation type="submission" date="2023-12" db="EMBL/GenBank/DDBJ databases">
        <title>Genome assembly of Anisodus tanguticus.</title>
        <authorList>
            <person name="Wang Y.-J."/>
        </authorList>
    </citation>
    <scope>NUCLEOTIDE SEQUENCE</scope>
    <source>
        <strain evidence="2">KB-2021</strain>
        <tissue evidence="2">Leaf</tissue>
    </source>
</reference>
<evidence type="ECO:0000256" key="1">
    <source>
        <dbReference type="SAM" id="MobiDB-lite"/>
    </source>
</evidence>
<dbReference type="EMBL" id="JAVYJV010000002">
    <property type="protein sequence ID" value="KAK4377325.1"/>
    <property type="molecule type" value="Genomic_DNA"/>
</dbReference>
<dbReference type="Proteomes" id="UP001291623">
    <property type="component" value="Unassembled WGS sequence"/>
</dbReference>
<evidence type="ECO:0000313" key="2">
    <source>
        <dbReference type="EMBL" id="KAK4377325.1"/>
    </source>
</evidence>
<feature type="compositionally biased region" description="Low complexity" evidence="1">
    <location>
        <begin position="57"/>
        <end position="68"/>
    </location>
</feature>
<gene>
    <name evidence="2" type="ORF">RND71_003621</name>
</gene>